<protein>
    <submittedName>
        <fullName evidence="6">Sigma 54-interacting transcriptional regulator</fullName>
    </submittedName>
</protein>
<dbReference type="InterPro" id="IPR002078">
    <property type="entry name" value="Sigma_54_int"/>
</dbReference>
<organism evidence="6 7">
    <name type="scientific">Enterococcus alishanensis</name>
    <dbReference type="NCBI Taxonomy" id="1303817"/>
    <lineage>
        <taxon>Bacteria</taxon>
        <taxon>Bacillati</taxon>
        <taxon>Bacillota</taxon>
        <taxon>Bacilli</taxon>
        <taxon>Lactobacillales</taxon>
        <taxon>Enterococcaceae</taxon>
        <taxon>Enterococcus</taxon>
    </lineage>
</organism>
<reference evidence="6 7" key="1">
    <citation type="submission" date="2021-06" db="EMBL/GenBank/DDBJ databases">
        <title>Enterococcus alishanensis sp. nov., a novel lactic acid bacterium isolated from fresh coffee beans.</title>
        <authorList>
            <person name="Chen Y.-S."/>
        </authorList>
    </citation>
    <scope>NUCLEOTIDE SEQUENCE [LARGE SCALE GENOMIC DNA]</scope>
    <source>
        <strain evidence="6 7">ALS3</strain>
    </source>
</reference>
<dbReference type="CDD" id="cd00009">
    <property type="entry name" value="AAA"/>
    <property type="match status" value="1"/>
</dbReference>
<proteinExistence type="predicted"/>
<dbReference type="InterPro" id="IPR003593">
    <property type="entry name" value="AAA+_ATPase"/>
</dbReference>
<feature type="domain" description="PTS EIIA type-4" evidence="4">
    <location>
        <begin position="502"/>
        <end position="639"/>
    </location>
</feature>
<feature type="domain" description="Sigma-54 factor interaction" evidence="3">
    <location>
        <begin position="74"/>
        <end position="308"/>
    </location>
</feature>
<dbReference type="PANTHER" id="PTHR32071">
    <property type="entry name" value="TRANSCRIPTIONAL REGULATORY PROTEIN"/>
    <property type="match status" value="1"/>
</dbReference>
<dbReference type="PANTHER" id="PTHR32071:SF38">
    <property type="entry name" value="PSP OPERON TRANSCRIPTIONAL ACTIVATOR"/>
    <property type="match status" value="1"/>
</dbReference>
<evidence type="ECO:0000256" key="1">
    <source>
        <dbReference type="ARBA" id="ARBA00022741"/>
    </source>
</evidence>
<dbReference type="Proteomes" id="UP000774130">
    <property type="component" value="Unassembled WGS sequence"/>
</dbReference>
<dbReference type="SMART" id="SM00382">
    <property type="entry name" value="AAA"/>
    <property type="match status" value="1"/>
</dbReference>
<dbReference type="Pfam" id="PF00874">
    <property type="entry name" value="PRD"/>
    <property type="match status" value="1"/>
</dbReference>
<dbReference type="PROSITE" id="PS51096">
    <property type="entry name" value="PTS_EIIA_TYPE_4"/>
    <property type="match status" value="1"/>
</dbReference>
<accession>A0ABS6TFN3</accession>
<dbReference type="InterPro" id="IPR025662">
    <property type="entry name" value="Sigma_54_int_dom_ATP-bd_1"/>
</dbReference>
<dbReference type="EMBL" id="JAHUZB010000005">
    <property type="protein sequence ID" value="MBV7391650.1"/>
    <property type="molecule type" value="Genomic_DNA"/>
</dbReference>
<keyword evidence="2" id="KW-0067">ATP-binding</keyword>
<evidence type="ECO:0000259" key="4">
    <source>
        <dbReference type="PROSITE" id="PS51096"/>
    </source>
</evidence>
<gene>
    <name evidence="6" type="ORF">KUA55_13250</name>
</gene>
<feature type="domain" description="PRD" evidence="5">
    <location>
        <begin position="758"/>
        <end position="860"/>
    </location>
</feature>
<comment type="caution">
    <text evidence="6">The sequence shown here is derived from an EMBL/GenBank/DDBJ whole genome shotgun (WGS) entry which is preliminary data.</text>
</comment>
<name>A0ABS6TFN3_9ENTE</name>
<dbReference type="PROSITE" id="PS50045">
    <property type="entry name" value="SIGMA54_INTERACT_4"/>
    <property type="match status" value="1"/>
</dbReference>
<keyword evidence="1" id="KW-0547">Nucleotide-binding</keyword>
<dbReference type="Pfam" id="PF13412">
    <property type="entry name" value="HTH_24"/>
    <property type="match status" value="1"/>
</dbReference>
<dbReference type="Pfam" id="PF00158">
    <property type="entry name" value="Sigma54_activat"/>
    <property type="match status" value="1"/>
</dbReference>
<dbReference type="Pfam" id="PF03610">
    <property type="entry name" value="EIIA-man"/>
    <property type="match status" value="1"/>
</dbReference>
<dbReference type="InterPro" id="IPR004701">
    <property type="entry name" value="PTS_EIIA_man-typ"/>
</dbReference>
<evidence type="ECO:0000313" key="6">
    <source>
        <dbReference type="EMBL" id="MBV7391650.1"/>
    </source>
</evidence>
<sequence>MKRSRYVVLDHLKELAEQKENISTQAVAENINLSRNVVTTYLSQLLEEGLVEKYGTRPVYWRPKTEKKDAFSAFIGANGSLKEAIDESKAAVTYPPNGFPILITGESGVGKSYLAGLIHQYAIQQKVIGNHANFVTLNCADYANNPELLSSVLFGYRKGAFTGANEDTDGLVQQADGGFLFLDEVHRLNSENQEKLFTLLDLGQYYPLGEKEQPIEVNLRFIFATTESLDDTLLRTFRRRVPMSIQLPAFHQRPIHERLEITFNNFITEATSLKKEMQVGLSEIFQLVNQHYKGNLGDLKNNVRLLAARALMEQPEKVELQIGDMSLGSVTLSQGTQSTSLTNRLFAETLEQLIATVFVSDKIAEMNETRFSVRTEIKKLRRHFNNSDLSELLVDSFSQMLTVKMQTFKQKYGIFNQVSANEINEAGILIYLLMEAAEVPALPQNILTMIKGKYSCSYYLMGEFVTLLKDDFAISAEQAELLQALLLFVLIGEEYQEIEKVPFFCLLLSHGNMASSIQKVVNGLCQTYLFEAFDMPIDASMLAISKEVEKFLLKQNKPDQEVILLFDMGSLSQMYKEIKKQSDADLMVINNLTTSMALDIGLQVQQQRPFKEIAKKAENYSQLTNVQYFEGLSQNRNIIVSCMSGVGLSEEIKSMMNKCLREDTEIITMDYKDLKTTLNSHDLDYFSNTQMILTTTDIDSFDEISIINIYDVMEPEGANLMKQLLVENGESVSATDELLDQFLAFFTIEGIAARLQFLNPEIVIKEVQEIIEKYEQYYELTLSGRDKLNLYMHIALMIERMMVSSRKGEEIVSLEEDLDSEKKEFYSVSKNIFHNVETKYNILIDEYELSLMYELLKTRF</sequence>
<evidence type="ECO:0000256" key="2">
    <source>
        <dbReference type="ARBA" id="ARBA00022840"/>
    </source>
</evidence>
<evidence type="ECO:0000259" key="3">
    <source>
        <dbReference type="PROSITE" id="PS50045"/>
    </source>
</evidence>
<evidence type="ECO:0000313" key="7">
    <source>
        <dbReference type="Proteomes" id="UP000774130"/>
    </source>
</evidence>
<dbReference type="RefSeq" id="WP_218326859.1">
    <property type="nucleotide sequence ID" value="NZ_JAHUZB010000005.1"/>
</dbReference>
<evidence type="ECO:0000259" key="5">
    <source>
        <dbReference type="PROSITE" id="PS51372"/>
    </source>
</evidence>
<dbReference type="PROSITE" id="PS00675">
    <property type="entry name" value="SIGMA54_INTERACT_1"/>
    <property type="match status" value="1"/>
</dbReference>
<dbReference type="PROSITE" id="PS51372">
    <property type="entry name" value="PRD_2"/>
    <property type="match status" value="1"/>
</dbReference>
<keyword evidence="7" id="KW-1185">Reference proteome</keyword>
<dbReference type="InterPro" id="IPR011608">
    <property type="entry name" value="PRD"/>
</dbReference>